<dbReference type="CDD" id="cd12383">
    <property type="entry name" value="RRM_RBM42"/>
    <property type="match status" value="1"/>
</dbReference>
<reference evidence="10" key="1">
    <citation type="submission" date="2017-02" db="UniProtKB">
        <authorList>
            <consortium name="WormBaseParasite"/>
        </authorList>
    </citation>
    <scope>IDENTIFICATION</scope>
</reference>
<evidence type="ECO:0000256" key="2">
    <source>
        <dbReference type="ARBA" id="ARBA00015192"/>
    </source>
</evidence>
<proteinExistence type="inferred from homology"/>
<comment type="similarity">
    <text evidence="1">Belongs to the RRM RBM42 family.</text>
</comment>
<feature type="domain" description="RRM" evidence="7">
    <location>
        <begin position="246"/>
        <end position="324"/>
    </location>
</feature>
<dbReference type="AlphaFoldDB" id="A0A0N4V3R5"/>
<dbReference type="SMART" id="SM00360">
    <property type="entry name" value="RRM"/>
    <property type="match status" value="1"/>
</dbReference>
<dbReference type="Proteomes" id="UP000274131">
    <property type="component" value="Unassembled WGS sequence"/>
</dbReference>
<feature type="compositionally biased region" description="Low complexity" evidence="6">
    <location>
        <begin position="75"/>
        <end position="92"/>
    </location>
</feature>
<dbReference type="SUPFAM" id="SSF54928">
    <property type="entry name" value="RNA-binding domain, RBD"/>
    <property type="match status" value="1"/>
</dbReference>
<feature type="region of interest" description="Disordered" evidence="6">
    <location>
        <begin position="140"/>
        <end position="189"/>
    </location>
</feature>
<dbReference type="EMBL" id="UXUI01007852">
    <property type="protein sequence ID" value="VDD89668.1"/>
    <property type="molecule type" value="Genomic_DNA"/>
</dbReference>
<accession>A0A0N4V3R5</accession>
<evidence type="ECO:0000256" key="1">
    <source>
        <dbReference type="ARBA" id="ARBA00007408"/>
    </source>
</evidence>
<sequence length="345" mass="38570">MELSGDRNIDEELALFEREIASLESANVDAVEETIEVLGHNDVDSPSTSNELQKEERPGSTEPVISGPMLPTNGVSKSPPTVSQPSVPSATTFRNPVPPIRSNAPPFLPHVMLRPGYVPPPPSFAMRFMPPQLRLPLPGFLRPPMQLPPQPPVLESGPSLYDDKKKGEESKSEEAESEKSKTAPKTQVLSSDVELVAQKKHSEAANRSSYLGQVMRGEKKMKRFLRVGGGQVWEDPSLAEWDPNDFRIFCGDLGNEVSDELLAKAFRKYPSFQKAKVIRESKTNKSKGYGFVSFKAQDDFVRAMREMDGKYVGNRPIKLRKSNWKERSLDVVKKKQKQRQKLGLL</sequence>
<keyword evidence="9" id="KW-1185">Reference proteome</keyword>
<dbReference type="GO" id="GO:0003729">
    <property type="term" value="F:mRNA binding"/>
    <property type="evidence" value="ECO:0007669"/>
    <property type="project" value="InterPro"/>
</dbReference>
<dbReference type="PANTHER" id="PTHR47640:SF11">
    <property type="entry name" value="RNA-BINDING PROTEIN 42"/>
    <property type="match status" value="1"/>
</dbReference>
<reference evidence="8 9" key="2">
    <citation type="submission" date="2018-10" db="EMBL/GenBank/DDBJ databases">
        <authorList>
            <consortium name="Pathogen Informatics"/>
        </authorList>
    </citation>
    <scope>NUCLEOTIDE SEQUENCE [LARGE SCALE GENOMIC DNA]</scope>
</reference>
<dbReference type="InterPro" id="IPR050825">
    <property type="entry name" value="RBM42_RBP45_47-like"/>
</dbReference>
<evidence type="ECO:0000256" key="4">
    <source>
        <dbReference type="ARBA" id="ARBA00030574"/>
    </source>
</evidence>
<evidence type="ECO:0000256" key="3">
    <source>
        <dbReference type="ARBA" id="ARBA00022884"/>
    </source>
</evidence>
<dbReference type="InterPro" id="IPR035979">
    <property type="entry name" value="RBD_domain_sf"/>
</dbReference>
<dbReference type="OrthoDB" id="1749473at2759"/>
<dbReference type="WBParaSite" id="EVEC_0000471101-mRNA-1">
    <property type="protein sequence ID" value="EVEC_0000471101-mRNA-1"/>
    <property type="gene ID" value="EVEC_0000471101"/>
</dbReference>
<protein>
    <recommendedName>
        <fullName evidence="2">RNA-binding protein 42</fullName>
    </recommendedName>
    <alternativeName>
        <fullName evidence="4">RNA-binding motif protein 42</fullName>
    </alternativeName>
</protein>
<name>A0A0N4V3R5_ENTVE</name>
<dbReference type="Gene3D" id="3.30.70.330">
    <property type="match status" value="1"/>
</dbReference>
<gene>
    <name evidence="8" type="ORF">EVEC_LOCUS4419</name>
</gene>
<dbReference type="STRING" id="51028.A0A0N4V3R5"/>
<evidence type="ECO:0000256" key="6">
    <source>
        <dbReference type="SAM" id="MobiDB-lite"/>
    </source>
</evidence>
<evidence type="ECO:0000256" key="5">
    <source>
        <dbReference type="PROSITE-ProRule" id="PRU00176"/>
    </source>
</evidence>
<evidence type="ECO:0000313" key="8">
    <source>
        <dbReference type="EMBL" id="VDD89668.1"/>
    </source>
</evidence>
<evidence type="ECO:0000259" key="7">
    <source>
        <dbReference type="PROSITE" id="PS50102"/>
    </source>
</evidence>
<feature type="region of interest" description="Disordered" evidence="6">
    <location>
        <begin position="37"/>
        <end position="101"/>
    </location>
</feature>
<dbReference type="InterPro" id="IPR012677">
    <property type="entry name" value="Nucleotide-bd_a/b_plait_sf"/>
</dbReference>
<dbReference type="InterPro" id="IPR000504">
    <property type="entry name" value="RRM_dom"/>
</dbReference>
<evidence type="ECO:0000313" key="9">
    <source>
        <dbReference type="Proteomes" id="UP000274131"/>
    </source>
</evidence>
<dbReference type="PANTHER" id="PTHR47640">
    <property type="entry name" value="TRNA SELENOCYSTEINE 1-ASSOCIATED PROTEIN 1-RELATED-RELATED"/>
    <property type="match status" value="1"/>
</dbReference>
<feature type="compositionally biased region" description="Basic and acidic residues" evidence="6">
    <location>
        <begin position="161"/>
        <end position="181"/>
    </location>
</feature>
<dbReference type="Pfam" id="PF00076">
    <property type="entry name" value="RRM_1"/>
    <property type="match status" value="1"/>
</dbReference>
<dbReference type="InterPro" id="IPR034215">
    <property type="entry name" value="RBM42_RRM"/>
</dbReference>
<evidence type="ECO:0000313" key="10">
    <source>
        <dbReference type="WBParaSite" id="EVEC_0000471101-mRNA-1"/>
    </source>
</evidence>
<organism evidence="10">
    <name type="scientific">Enterobius vermicularis</name>
    <name type="common">Human pinworm</name>
    <dbReference type="NCBI Taxonomy" id="51028"/>
    <lineage>
        <taxon>Eukaryota</taxon>
        <taxon>Metazoa</taxon>
        <taxon>Ecdysozoa</taxon>
        <taxon>Nematoda</taxon>
        <taxon>Chromadorea</taxon>
        <taxon>Rhabditida</taxon>
        <taxon>Spirurina</taxon>
        <taxon>Oxyuridomorpha</taxon>
        <taxon>Oxyuroidea</taxon>
        <taxon>Oxyuridae</taxon>
        <taxon>Enterobius</taxon>
    </lineage>
</organism>
<keyword evidence="3 5" id="KW-0694">RNA-binding</keyword>
<dbReference type="PROSITE" id="PS50102">
    <property type="entry name" value="RRM"/>
    <property type="match status" value="1"/>
</dbReference>